<proteinExistence type="predicted"/>
<gene>
    <name evidence="1" type="ORF">QLQ22_02865</name>
</gene>
<keyword evidence="1" id="KW-0347">Helicase</keyword>
<keyword evidence="1" id="KW-0547">Nucleotide-binding</keyword>
<accession>A0ACD4RCV6</accession>
<dbReference type="Proteomes" id="UP001226091">
    <property type="component" value="Chromosome"/>
</dbReference>
<reference evidence="2" key="1">
    <citation type="journal article" date="2025" name="Aquaculture">
        <title>Assessment of the bioflocculant production and safety properties of Metabacillus hrfriensis sp. nov. based on phenotypic and whole-genome sequencing analysis.</title>
        <authorList>
            <person name="Zhang R."/>
            <person name="Zhao Z."/>
            <person name="Luo L."/>
            <person name="Wang S."/>
            <person name="Guo K."/>
            <person name="Xu W."/>
        </authorList>
    </citation>
    <scope>NUCLEOTIDE SEQUENCE [LARGE SCALE GENOMIC DNA]</scope>
    <source>
        <strain evidence="2">CT-WN-B3</strain>
    </source>
</reference>
<evidence type="ECO:0000313" key="2">
    <source>
        <dbReference type="Proteomes" id="UP001226091"/>
    </source>
</evidence>
<keyword evidence="1" id="KW-0378">Hydrolase</keyword>
<sequence>MKEVHISVRTLVEYVFRSGSIDSRFRTAATMTEGTKAHQTIQKTYEEADQKEVFLKTVIEHNHLSFLIEGRCDGLLLTEDMPYIDEIKSTAGDLSLLKEDSHPVHWAQAKCYAYIVSKERALDHIGVQLTYVSVKSGEQVRFRKIVSSADLDSFMEELVKAYSPYAELRAGHQKKRDESIEKLSFPFETYREGQRKLAGTVYKAISDKEDLFAQASTGIGKTVSAVFPALKAMGEGKVERLFYLTAKTITRKAAEDTFSYMETKGLCLNTVTITAKDKVCLKDETRCQKDYCEFANGYYDRINGAVLDILSNETRLTTDVIKKYALKHTVCPFEFSLDLASASDGMICDYNYVFDPRVSLKRFFDEQKKKSVLLIDEAHNLVDRGRAMFSADLKKSEFLQLKKEFKTDSRSIFEHAKKINDIFIALRKQCENHEMLMENIPNELIEQLEPFISDAEKELLMGSQSQLLLDCYFQAQTFVKMSKLYDERYVTTVAADRSEAVIKLLCLDPSYLLQQVKKPFRSSIHFSATLSPIHFYMDMLGGVSDDYQVKIPSPFARENLDVYIKPLSTRYHDREKSKKPISEVVMQLLEERGGNYLIFFPSYVYMKEVYESLTEVNPPFEMMIQQPQMTEAEREAFLAAFQENSSTTLIGFAVMGGIFSEGVDLIGNRLNGVIVVGVGLPQIGFERNIMKTYFQQTGKNGFDYAYVFPGMNKVLQAGGRLIRSEKDTGTIVLVDDRFLTDKYQSLLPYEWKNFVILN</sequence>
<organism evidence="1 2">
    <name type="scientific">Metabacillus hrfriensis</name>
    <dbReference type="NCBI Taxonomy" id="3048891"/>
    <lineage>
        <taxon>Bacteria</taxon>
        <taxon>Bacillati</taxon>
        <taxon>Bacillota</taxon>
        <taxon>Bacilli</taxon>
        <taxon>Bacillales</taxon>
        <taxon>Bacillaceae</taxon>
        <taxon>Metabacillus</taxon>
    </lineage>
</organism>
<name>A0ACD4RCV6_9BACI</name>
<dbReference type="EC" id="3.6.4.12" evidence="1"/>
<protein>
    <submittedName>
        <fullName evidence="1">ATP-dependent DNA helicase</fullName>
        <ecNumber evidence="1">3.6.4.12</ecNumber>
    </submittedName>
</protein>
<dbReference type="EMBL" id="CP126116">
    <property type="protein sequence ID" value="WHZ58333.1"/>
    <property type="molecule type" value="Genomic_DNA"/>
</dbReference>
<evidence type="ECO:0000313" key="1">
    <source>
        <dbReference type="EMBL" id="WHZ58333.1"/>
    </source>
</evidence>
<keyword evidence="1" id="KW-0067">ATP-binding</keyword>
<keyword evidence="2" id="KW-1185">Reference proteome</keyword>